<evidence type="ECO:0000256" key="9">
    <source>
        <dbReference type="ARBA" id="ARBA00035649"/>
    </source>
</evidence>
<gene>
    <name evidence="13" type="ORF">HS088_TW09G00248</name>
</gene>
<dbReference type="GO" id="GO:0019898">
    <property type="term" value="C:extrinsic component of membrane"/>
    <property type="evidence" value="ECO:0007669"/>
    <property type="project" value="InterPro"/>
</dbReference>
<keyword evidence="7" id="KW-0472">Membrane</keyword>
<dbReference type="InParanoid" id="A0A7J7D754"/>
<keyword evidence="8" id="KW-0604">Photosystem II</keyword>
<dbReference type="SUPFAM" id="SSF101112">
    <property type="entry name" value="Oxygen-evolving enhancer protein 3"/>
    <property type="match status" value="1"/>
</dbReference>
<comment type="subcellular location">
    <subcellularLocation>
        <location evidence="1">Plastid</location>
        <location evidence="1">Chloroplast thylakoid membrane</location>
    </subcellularLocation>
</comment>
<keyword evidence="14" id="KW-1185">Reference proteome</keyword>
<comment type="caution">
    <text evidence="13">The sequence shown here is derived from an EMBL/GenBank/DDBJ whole genome shotgun (WGS) entry which is preliminary data.</text>
</comment>
<evidence type="ECO:0000256" key="3">
    <source>
        <dbReference type="ARBA" id="ARBA00022531"/>
    </source>
</evidence>
<evidence type="ECO:0000256" key="7">
    <source>
        <dbReference type="ARBA" id="ARBA00023136"/>
    </source>
</evidence>
<feature type="region of interest" description="Disordered" evidence="12">
    <location>
        <begin position="95"/>
        <end position="114"/>
    </location>
</feature>
<dbReference type="FunFam" id="1.20.120.290:FF:000001">
    <property type="entry name" value="Oxygen-evolving enhancer protein 3"/>
    <property type="match status" value="1"/>
</dbReference>
<keyword evidence="3" id="KW-0602">Photosynthesis</keyword>
<dbReference type="InterPro" id="IPR023222">
    <property type="entry name" value="PsbQ-like_dom_sf"/>
</dbReference>
<accession>A0A7J7D754</accession>
<evidence type="ECO:0000256" key="1">
    <source>
        <dbReference type="ARBA" id="ARBA00004334"/>
    </source>
</evidence>
<keyword evidence="5" id="KW-0809">Transit peptide</keyword>
<evidence type="ECO:0000256" key="10">
    <source>
        <dbReference type="ARBA" id="ARBA00080910"/>
    </source>
</evidence>
<dbReference type="EMBL" id="JAAARO010000009">
    <property type="protein sequence ID" value="KAF5742205.1"/>
    <property type="molecule type" value="Genomic_DNA"/>
</dbReference>
<name>A0A7J7D754_TRIWF</name>
<proteinExistence type="inferred from homology"/>
<keyword evidence="6" id="KW-0793">Thylakoid</keyword>
<dbReference type="GO" id="GO:0009767">
    <property type="term" value="P:photosynthetic electron transport chain"/>
    <property type="evidence" value="ECO:0007669"/>
    <property type="project" value="TreeGrafter"/>
</dbReference>
<dbReference type="OrthoDB" id="497707at2759"/>
<evidence type="ECO:0000313" key="13">
    <source>
        <dbReference type="EMBL" id="KAF5742205.1"/>
    </source>
</evidence>
<dbReference type="GO" id="GO:0009654">
    <property type="term" value="C:photosystem II oxygen evolving complex"/>
    <property type="evidence" value="ECO:0007669"/>
    <property type="project" value="InterPro"/>
</dbReference>
<sequence>MAQAMASMAGLRGSSQVVLEGSLQMNGSTRLNMPTNNRVAFTRPSFSVRAQGPGQQQQVPAEPETTRRAVLSLVATGLASGSFVQAVLAAAKSIPVGPPPPPSGGLPGTLNSDEARDFDLPLKQRFFIQPLTPVEAAKRAKESAQDIIKVKEFIDKKAWPYVMNDLRNKAGYLRYDLNTVISSKTKAEKQSLKDLTGKLFQDIDDLDYAAKTKSSTQAEKYYAKTVSTLNDVLAKLG</sequence>
<evidence type="ECO:0000313" key="14">
    <source>
        <dbReference type="Proteomes" id="UP000593562"/>
    </source>
</evidence>
<keyword evidence="2" id="KW-0150">Chloroplast</keyword>
<dbReference type="FunCoup" id="A0A7J7D754">
    <property type="interactions" value="1639"/>
</dbReference>
<organism evidence="13 14">
    <name type="scientific">Tripterygium wilfordii</name>
    <name type="common">Thunder God vine</name>
    <dbReference type="NCBI Taxonomy" id="458696"/>
    <lineage>
        <taxon>Eukaryota</taxon>
        <taxon>Viridiplantae</taxon>
        <taxon>Streptophyta</taxon>
        <taxon>Embryophyta</taxon>
        <taxon>Tracheophyta</taxon>
        <taxon>Spermatophyta</taxon>
        <taxon>Magnoliopsida</taxon>
        <taxon>eudicotyledons</taxon>
        <taxon>Gunneridae</taxon>
        <taxon>Pentapetalae</taxon>
        <taxon>rosids</taxon>
        <taxon>fabids</taxon>
        <taxon>Celastrales</taxon>
        <taxon>Celastraceae</taxon>
        <taxon>Tripterygium</taxon>
    </lineage>
</organism>
<dbReference type="Pfam" id="PF05757">
    <property type="entry name" value="PsbQ"/>
    <property type="match status" value="1"/>
</dbReference>
<protein>
    <recommendedName>
        <fullName evidence="10">16 kDa subunit of oxygen evolving system of photosystem II</fullName>
    </recommendedName>
    <alternativeName>
        <fullName evidence="11">OEC 16 kDa subunit</fullName>
    </alternativeName>
</protein>
<dbReference type="AlphaFoldDB" id="A0A7J7D754"/>
<evidence type="ECO:0000256" key="6">
    <source>
        <dbReference type="ARBA" id="ARBA00023078"/>
    </source>
</evidence>
<evidence type="ECO:0000256" key="2">
    <source>
        <dbReference type="ARBA" id="ARBA00022528"/>
    </source>
</evidence>
<dbReference type="GO" id="GO:0005509">
    <property type="term" value="F:calcium ion binding"/>
    <property type="evidence" value="ECO:0007669"/>
    <property type="project" value="InterPro"/>
</dbReference>
<dbReference type="Proteomes" id="UP000593562">
    <property type="component" value="Unassembled WGS sequence"/>
</dbReference>
<dbReference type="InterPro" id="IPR054099">
    <property type="entry name" value="PSII_PsbQ_pln"/>
</dbReference>
<reference evidence="13 14" key="1">
    <citation type="journal article" date="2020" name="Nat. Commun.">
        <title>Genome of Tripterygium wilfordii and identification of cytochrome P450 involved in triptolide biosynthesis.</title>
        <authorList>
            <person name="Tu L."/>
            <person name="Su P."/>
            <person name="Zhang Z."/>
            <person name="Gao L."/>
            <person name="Wang J."/>
            <person name="Hu T."/>
            <person name="Zhou J."/>
            <person name="Zhang Y."/>
            <person name="Zhao Y."/>
            <person name="Liu Y."/>
            <person name="Song Y."/>
            <person name="Tong Y."/>
            <person name="Lu Y."/>
            <person name="Yang J."/>
            <person name="Xu C."/>
            <person name="Jia M."/>
            <person name="Peters R.J."/>
            <person name="Huang L."/>
            <person name="Gao W."/>
        </authorList>
    </citation>
    <scope>NUCLEOTIDE SEQUENCE [LARGE SCALE GENOMIC DNA]</scope>
    <source>
        <strain evidence="14">cv. XIE 37</strain>
        <tissue evidence="13">Leaf</tissue>
    </source>
</reference>
<evidence type="ECO:0000256" key="11">
    <source>
        <dbReference type="ARBA" id="ARBA00081835"/>
    </source>
</evidence>
<keyword evidence="4" id="KW-0934">Plastid</keyword>
<comment type="similarity">
    <text evidence="9">Belongs to the PsbQ family.</text>
</comment>
<dbReference type="GO" id="GO:0009535">
    <property type="term" value="C:chloroplast thylakoid membrane"/>
    <property type="evidence" value="ECO:0007669"/>
    <property type="project" value="UniProtKB-SubCell"/>
</dbReference>
<evidence type="ECO:0000256" key="4">
    <source>
        <dbReference type="ARBA" id="ARBA00022640"/>
    </source>
</evidence>
<dbReference type="PANTHER" id="PTHR33399:SF3">
    <property type="entry name" value="OXYGEN-EVOLVING ENHANCER PROTEIN 3-1, CHLOROPLASTIC"/>
    <property type="match status" value="1"/>
</dbReference>
<dbReference type="Gene3D" id="1.20.120.290">
    <property type="entry name" value="Oxygen-evolving enhancer protein 3 (PsbQ), four-helix up-down bundle"/>
    <property type="match status" value="1"/>
</dbReference>
<evidence type="ECO:0000256" key="12">
    <source>
        <dbReference type="SAM" id="MobiDB-lite"/>
    </source>
</evidence>
<dbReference type="PANTHER" id="PTHR33399">
    <property type="entry name" value="OXYGEN-EVOLVING ENHANCER PROTEIN 3-1, CHLOROPLASTIC"/>
    <property type="match status" value="1"/>
</dbReference>
<dbReference type="InterPro" id="IPR008797">
    <property type="entry name" value="PSII_PsbQ"/>
</dbReference>
<evidence type="ECO:0000256" key="8">
    <source>
        <dbReference type="ARBA" id="ARBA00023276"/>
    </source>
</evidence>
<evidence type="ECO:0000256" key="5">
    <source>
        <dbReference type="ARBA" id="ARBA00022946"/>
    </source>
</evidence>